<dbReference type="Gene3D" id="3.40.720.10">
    <property type="entry name" value="Alkaline Phosphatase, subunit A"/>
    <property type="match status" value="1"/>
</dbReference>
<dbReference type="InterPro" id="IPR010869">
    <property type="entry name" value="DUF1501"/>
</dbReference>
<dbReference type="PANTHER" id="PTHR43737:SF1">
    <property type="entry name" value="DUF1501 DOMAIN-CONTAINING PROTEIN"/>
    <property type="match status" value="1"/>
</dbReference>
<dbReference type="Pfam" id="PF07394">
    <property type="entry name" value="DUF1501"/>
    <property type="match status" value="1"/>
</dbReference>
<dbReference type="InterPro" id="IPR017850">
    <property type="entry name" value="Alkaline_phosphatase_core_sf"/>
</dbReference>
<evidence type="ECO:0000313" key="2">
    <source>
        <dbReference type="Proteomes" id="UP000316476"/>
    </source>
</evidence>
<evidence type="ECO:0008006" key="3">
    <source>
        <dbReference type="Google" id="ProtNLM"/>
    </source>
</evidence>
<protein>
    <recommendedName>
        <fullName evidence="3">DUF1501 domain-containing protein</fullName>
    </recommendedName>
</protein>
<gene>
    <name evidence="1" type="ORF">V7x_31710</name>
</gene>
<sequence>MFNRFCRPELHCHRRTLLGAGLLGAGFSGASMLTPIARALAAAEASGRIDPSRPRSVILLWMEGGPSQLETFDPHPGTSHGGDVKSIETTAKGIRISDLLPQTATQMHLASLIRSVVGNEGEHHRAVYQVKTGYRPDPTLTHPSIGAILCEHDSQAFDLPRHVCILPGNSPGRGGYLGGKFDAFKVNDPAGPVTDVQRRVDPERYDARIGDLMDVVEKNFARGRLADLETVRTLHRGSTDAALQMMSSEQLTAFDVTQESASELEAFGDTAFGRGCLAATRLIETGVRCVEVNLGGWDSHVTNHTLQSSACETLDPALASLLRRLEQRDLLSTTLVVCAGEFGRTPRINPAEGRDHWPHGFSVLMAGAGIRRGFVYGATASEPKLDPAHPKRDISDPVTIGDLHATILHVLGIDPAEELITPIGRPLARSEGQPIKPLLDDKVG</sequence>
<reference evidence="1 2" key="1">
    <citation type="submission" date="2019-02" db="EMBL/GenBank/DDBJ databases">
        <title>Deep-cultivation of Planctomycetes and their phenomic and genomic characterization uncovers novel biology.</title>
        <authorList>
            <person name="Wiegand S."/>
            <person name="Jogler M."/>
            <person name="Boedeker C."/>
            <person name="Pinto D."/>
            <person name="Vollmers J."/>
            <person name="Rivas-Marin E."/>
            <person name="Kohn T."/>
            <person name="Peeters S.H."/>
            <person name="Heuer A."/>
            <person name="Rast P."/>
            <person name="Oberbeckmann S."/>
            <person name="Bunk B."/>
            <person name="Jeske O."/>
            <person name="Meyerdierks A."/>
            <person name="Storesund J.E."/>
            <person name="Kallscheuer N."/>
            <person name="Luecker S."/>
            <person name="Lage O.M."/>
            <person name="Pohl T."/>
            <person name="Merkel B.J."/>
            <person name="Hornburger P."/>
            <person name="Mueller R.-W."/>
            <person name="Bruemmer F."/>
            <person name="Labrenz M."/>
            <person name="Spormann A.M."/>
            <person name="Op Den Camp H."/>
            <person name="Overmann J."/>
            <person name="Amann R."/>
            <person name="Jetten M.S.M."/>
            <person name="Mascher T."/>
            <person name="Medema M.H."/>
            <person name="Devos D.P."/>
            <person name="Kaster A.-K."/>
            <person name="Ovreas L."/>
            <person name="Rohde M."/>
            <person name="Galperin M.Y."/>
            <person name="Jogler C."/>
        </authorList>
    </citation>
    <scope>NUCLEOTIDE SEQUENCE [LARGE SCALE GENOMIC DNA]</scope>
    <source>
        <strain evidence="1 2">V7</strain>
    </source>
</reference>
<dbReference type="EMBL" id="SJPZ01000001">
    <property type="protein sequence ID" value="TWU67596.1"/>
    <property type="molecule type" value="Genomic_DNA"/>
</dbReference>
<comment type="caution">
    <text evidence="1">The sequence shown here is derived from an EMBL/GenBank/DDBJ whole genome shotgun (WGS) entry which is preliminary data.</text>
</comment>
<dbReference type="PANTHER" id="PTHR43737">
    <property type="entry name" value="BLL7424 PROTEIN"/>
    <property type="match status" value="1"/>
</dbReference>
<dbReference type="AlphaFoldDB" id="A0A5C6FZ00"/>
<dbReference type="Proteomes" id="UP000316476">
    <property type="component" value="Unassembled WGS sequence"/>
</dbReference>
<proteinExistence type="predicted"/>
<name>A0A5C6FZ00_9PLAN</name>
<dbReference type="SUPFAM" id="SSF53649">
    <property type="entry name" value="Alkaline phosphatase-like"/>
    <property type="match status" value="1"/>
</dbReference>
<organism evidence="1 2">
    <name type="scientific">Crateriforma conspicua</name>
    <dbReference type="NCBI Taxonomy" id="2527996"/>
    <lineage>
        <taxon>Bacteria</taxon>
        <taxon>Pseudomonadati</taxon>
        <taxon>Planctomycetota</taxon>
        <taxon>Planctomycetia</taxon>
        <taxon>Planctomycetales</taxon>
        <taxon>Planctomycetaceae</taxon>
        <taxon>Crateriforma</taxon>
    </lineage>
</organism>
<dbReference type="RefSeq" id="WP_146413974.1">
    <property type="nucleotide sequence ID" value="NZ_SJPZ01000001.1"/>
</dbReference>
<dbReference type="OrthoDB" id="127333at2"/>
<accession>A0A5C6FZ00</accession>
<evidence type="ECO:0000313" key="1">
    <source>
        <dbReference type="EMBL" id="TWU67596.1"/>
    </source>
</evidence>